<dbReference type="Proteomes" id="UP000282321">
    <property type="component" value="Unassembled WGS sequence"/>
</dbReference>
<dbReference type="InterPro" id="IPR001296">
    <property type="entry name" value="Glyco_trans_1"/>
</dbReference>
<organism evidence="3 4">
    <name type="scientific">candidate division TA06 bacterium</name>
    <dbReference type="NCBI Taxonomy" id="2250710"/>
    <lineage>
        <taxon>Bacteria</taxon>
        <taxon>Bacteria division TA06</taxon>
    </lineage>
</organism>
<dbReference type="PANTHER" id="PTHR45947">
    <property type="entry name" value="SULFOQUINOVOSYL TRANSFERASE SQD2"/>
    <property type="match status" value="1"/>
</dbReference>
<reference evidence="3 4" key="1">
    <citation type="submission" date="2018-06" db="EMBL/GenBank/DDBJ databases">
        <title>Extensive metabolic versatility and redundancy in microbially diverse, dynamic hydrothermal sediments.</title>
        <authorList>
            <person name="Dombrowski N."/>
            <person name="Teske A."/>
            <person name="Baker B.J."/>
        </authorList>
    </citation>
    <scope>NUCLEOTIDE SEQUENCE [LARGE SCALE GENOMIC DNA]</scope>
    <source>
        <strain evidence="3">B35_G9</strain>
    </source>
</reference>
<dbReference type="GO" id="GO:0016757">
    <property type="term" value="F:glycosyltransferase activity"/>
    <property type="evidence" value="ECO:0007669"/>
    <property type="project" value="InterPro"/>
</dbReference>
<proteinExistence type="predicted"/>
<gene>
    <name evidence="3" type="ORF">DRP44_03140</name>
</gene>
<name>A0A660S908_UNCT6</name>
<dbReference type="EMBL" id="QNBC01000029">
    <property type="protein sequence ID" value="RKX66947.1"/>
    <property type="molecule type" value="Genomic_DNA"/>
</dbReference>
<evidence type="ECO:0008006" key="5">
    <source>
        <dbReference type="Google" id="ProtNLM"/>
    </source>
</evidence>
<dbReference type="Gene3D" id="3.40.50.2000">
    <property type="entry name" value="Glycogen Phosphorylase B"/>
    <property type="match status" value="2"/>
</dbReference>
<evidence type="ECO:0000259" key="1">
    <source>
        <dbReference type="Pfam" id="PF00534"/>
    </source>
</evidence>
<dbReference type="SUPFAM" id="SSF53756">
    <property type="entry name" value="UDP-Glycosyltransferase/glycogen phosphorylase"/>
    <property type="match status" value="1"/>
</dbReference>
<dbReference type="PANTHER" id="PTHR45947:SF3">
    <property type="entry name" value="SULFOQUINOVOSYL TRANSFERASE SQD2"/>
    <property type="match status" value="1"/>
</dbReference>
<comment type="caution">
    <text evidence="3">The sequence shown here is derived from an EMBL/GenBank/DDBJ whole genome shotgun (WGS) entry which is preliminary data.</text>
</comment>
<feature type="domain" description="Glycosyl transferase family 1" evidence="1">
    <location>
        <begin position="201"/>
        <end position="359"/>
    </location>
</feature>
<feature type="domain" description="Glycosyltransferase subfamily 4-like N-terminal" evidence="2">
    <location>
        <begin position="19"/>
        <end position="197"/>
    </location>
</feature>
<protein>
    <recommendedName>
        <fullName evidence="5">Glycosyltransferase family 4 protein</fullName>
    </recommendedName>
</protein>
<dbReference type="Pfam" id="PF13439">
    <property type="entry name" value="Glyco_transf_4"/>
    <property type="match status" value="1"/>
</dbReference>
<dbReference type="Pfam" id="PF00534">
    <property type="entry name" value="Glycos_transf_1"/>
    <property type="match status" value="1"/>
</dbReference>
<evidence type="ECO:0000313" key="4">
    <source>
        <dbReference type="Proteomes" id="UP000282321"/>
    </source>
</evidence>
<dbReference type="AlphaFoldDB" id="A0A660S908"/>
<dbReference type="CDD" id="cd03801">
    <property type="entry name" value="GT4_PimA-like"/>
    <property type="match status" value="1"/>
</dbReference>
<dbReference type="InterPro" id="IPR028098">
    <property type="entry name" value="Glyco_trans_4-like_N"/>
</dbReference>
<dbReference type="InterPro" id="IPR050194">
    <property type="entry name" value="Glycosyltransferase_grp1"/>
</dbReference>
<accession>A0A660S908</accession>
<evidence type="ECO:0000259" key="2">
    <source>
        <dbReference type="Pfam" id="PF13439"/>
    </source>
</evidence>
<sequence length="385" mass="44651">MKILEITHSFVRFKNDYISRFLLTLFEGLKESGEEIKVIAPHAEGLKEKEIISGIDVERFKYAQDWREILAYKGNMHEIAFSSPFNIVLLFDFIASAFRNVKKNISDYDIVHLHWWIPFGIPISILTKKYNKPFVISLHGTDVRLIKKIKPLRFVLKWLSGRVDRFVVVSEFIRRTISKYGIEENKLEVIPMPVEEELFYPRRHRNSTKIVLTIARFSKQKRIDRILKVAEKFKGKPVEFHIVGSGEKESEIKSFIEIHGLYNVKLIPPMKREMIAKKIRKSDLFLLLSENEGFGMVVVESMLSGVPVILSRSGGFYDLVEDEFNGLLVNGDDYDTVAGAISRLLENNKFRSFLIKNGLKSAKKYTRKNIAKKFETLFLALKKQV</sequence>
<evidence type="ECO:0000313" key="3">
    <source>
        <dbReference type="EMBL" id="RKX66947.1"/>
    </source>
</evidence>